<evidence type="ECO:0000313" key="2">
    <source>
        <dbReference type="EMBL" id="WVX80123.1"/>
    </source>
</evidence>
<dbReference type="Proteomes" id="UP001357223">
    <property type="component" value="Chromosome"/>
</dbReference>
<feature type="region of interest" description="Disordered" evidence="1">
    <location>
        <begin position="39"/>
        <end position="61"/>
    </location>
</feature>
<proteinExistence type="predicted"/>
<sequence>MEHEENKEFHVEEHEENKESHVEEHDRFTRFMFGDRRNRHFQHKEDQDREPSAANQGNQIHDLLSNVDIDELMKNIDTFMSSTSHFKPLLNKLAPLINKWIK</sequence>
<protein>
    <submittedName>
        <fullName evidence="2">Uncharacterized protein</fullName>
    </submittedName>
</protein>
<gene>
    <name evidence="2" type="ORF">R4Z09_22990</name>
</gene>
<dbReference type="RefSeq" id="WP_338449053.1">
    <property type="nucleotide sequence ID" value="NZ_CP137640.1"/>
</dbReference>
<organism evidence="2 3">
    <name type="scientific">Niallia oryzisoli</name>
    <dbReference type="NCBI Taxonomy" id="1737571"/>
    <lineage>
        <taxon>Bacteria</taxon>
        <taxon>Bacillati</taxon>
        <taxon>Bacillota</taxon>
        <taxon>Bacilli</taxon>
        <taxon>Bacillales</taxon>
        <taxon>Bacillaceae</taxon>
        <taxon>Niallia</taxon>
    </lineage>
</organism>
<dbReference type="EMBL" id="CP137640">
    <property type="protein sequence ID" value="WVX80123.1"/>
    <property type="molecule type" value="Genomic_DNA"/>
</dbReference>
<evidence type="ECO:0000313" key="3">
    <source>
        <dbReference type="Proteomes" id="UP001357223"/>
    </source>
</evidence>
<evidence type="ECO:0000256" key="1">
    <source>
        <dbReference type="SAM" id="MobiDB-lite"/>
    </source>
</evidence>
<name>A0ABZ2CAQ3_9BACI</name>
<feature type="region of interest" description="Disordered" evidence="1">
    <location>
        <begin position="1"/>
        <end position="25"/>
    </location>
</feature>
<reference evidence="2 3" key="1">
    <citation type="submission" date="2023-10" db="EMBL/GenBank/DDBJ databases">
        <title>Niallia locisalis sp.nov. isolated from a salt pond sample.</title>
        <authorList>
            <person name="Li X.-J."/>
            <person name="Dong L."/>
        </authorList>
    </citation>
    <scope>NUCLEOTIDE SEQUENCE [LARGE SCALE GENOMIC DNA]</scope>
    <source>
        <strain evidence="2 3">DSM 29761</strain>
    </source>
</reference>
<keyword evidence="3" id="KW-1185">Reference proteome</keyword>
<accession>A0ABZ2CAQ3</accession>